<name>A0A6P4XGK5_BRABE</name>
<keyword evidence="1" id="KW-0433">Leucine-rich repeat</keyword>
<dbReference type="Proteomes" id="UP000515135">
    <property type="component" value="Unplaced"/>
</dbReference>
<dbReference type="InterPro" id="IPR001611">
    <property type="entry name" value="Leu-rich_rpt"/>
</dbReference>
<feature type="transmembrane region" description="Helical" evidence="4">
    <location>
        <begin position="410"/>
        <end position="435"/>
    </location>
</feature>
<evidence type="ECO:0000256" key="2">
    <source>
        <dbReference type="ARBA" id="ARBA00022729"/>
    </source>
</evidence>
<dbReference type="SMART" id="SM00369">
    <property type="entry name" value="LRR_TYP"/>
    <property type="match status" value="3"/>
</dbReference>
<protein>
    <submittedName>
        <fullName evidence="6">Uncharacterized protein LOC109463328</fullName>
    </submittedName>
</protein>
<evidence type="ECO:0000313" key="5">
    <source>
        <dbReference type="Proteomes" id="UP000515135"/>
    </source>
</evidence>
<keyword evidence="5" id="KW-1185">Reference proteome</keyword>
<dbReference type="InterPro" id="IPR003591">
    <property type="entry name" value="Leu-rich_rpt_typical-subtyp"/>
</dbReference>
<keyword evidence="4" id="KW-0812">Transmembrane</keyword>
<keyword evidence="4" id="KW-0472">Membrane</keyword>
<evidence type="ECO:0000256" key="3">
    <source>
        <dbReference type="ARBA" id="ARBA00022737"/>
    </source>
</evidence>
<dbReference type="PANTHER" id="PTHR24369:SF210">
    <property type="entry name" value="CHAOPTIN-RELATED"/>
    <property type="match status" value="1"/>
</dbReference>
<dbReference type="InterPro" id="IPR050541">
    <property type="entry name" value="LRR_TM_domain-containing"/>
</dbReference>
<proteinExistence type="predicted"/>
<keyword evidence="2" id="KW-0732">Signal</keyword>
<dbReference type="GO" id="GO:0005886">
    <property type="term" value="C:plasma membrane"/>
    <property type="evidence" value="ECO:0007669"/>
    <property type="project" value="TreeGrafter"/>
</dbReference>
<keyword evidence="3" id="KW-0677">Repeat</keyword>
<gene>
    <name evidence="6" type="primary">LOC109463328</name>
</gene>
<accession>A0A6P4XGK5</accession>
<dbReference type="Pfam" id="PF13855">
    <property type="entry name" value="LRR_8"/>
    <property type="match status" value="1"/>
</dbReference>
<evidence type="ECO:0000256" key="4">
    <source>
        <dbReference type="SAM" id="Phobius"/>
    </source>
</evidence>
<dbReference type="Gene3D" id="3.80.10.10">
    <property type="entry name" value="Ribonuclease Inhibitor"/>
    <property type="match status" value="1"/>
</dbReference>
<dbReference type="AlphaFoldDB" id="A0A6P4XGK5"/>
<dbReference type="KEGG" id="bbel:109463328"/>
<keyword evidence="4" id="KW-1133">Transmembrane helix</keyword>
<sequence>MRFLQRSSLFLIPILRIVSMLAVLAMFFVSLNAADQELELSKLQVQGCDVTHHPSLPIVCSIYCNNKGLTSIPTDLSKSLFELLLPNNAITVFPCTGLDSLYRLNLRNNNISYVPWHCLKNMTRLTELDLSQNQIFCVNLFPVMPFLTELRLLNVSFNRIFSLPLCDLGIGNANRPTSLSRVMMAGNHFWCSCEVLWMLEVAKKVELCRGRTTVFCTNYFKENIVAIDMLSKPSLFRCSTPSWLAGRELRSLNTRACYTFDKTLRRLVPLHQPKPCRLDNPCHKVYENPFILIHHNVTTSTSLPLTSRRSDLFLTSTFPTPPQAKTRSLSRNLNGFSDGINSTLTAIFTETSDTTFSPVTPDVVCNIYSRSVLATGQTRQILTDTNSTLTLNMAEMTQTLKPSPQPVAVLSGWVVVIAVVVIIAGICGVVFAVYVAMRRGQPCKNVPIGHVNNMAAGQVANSVPSQQVARQNPDVDGCCAGESDSYTYDKACAMSIIFDTPQYHIAELSDEDICNVTENVSETQDSENIYENKNVS</sequence>
<reference evidence="6" key="1">
    <citation type="submission" date="2025-08" db="UniProtKB">
        <authorList>
            <consortium name="RefSeq"/>
        </authorList>
    </citation>
    <scope>IDENTIFICATION</scope>
    <source>
        <tissue evidence="6">Gonad</tissue>
    </source>
</reference>
<dbReference type="RefSeq" id="XP_019615660.1">
    <property type="nucleotide sequence ID" value="XM_019760101.1"/>
</dbReference>
<evidence type="ECO:0000313" key="6">
    <source>
        <dbReference type="RefSeq" id="XP_019615660.1"/>
    </source>
</evidence>
<evidence type="ECO:0000256" key="1">
    <source>
        <dbReference type="ARBA" id="ARBA00022614"/>
    </source>
</evidence>
<organism evidence="5 6">
    <name type="scientific">Branchiostoma belcheri</name>
    <name type="common">Amphioxus</name>
    <dbReference type="NCBI Taxonomy" id="7741"/>
    <lineage>
        <taxon>Eukaryota</taxon>
        <taxon>Metazoa</taxon>
        <taxon>Chordata</taxon>
        <taxon>Cephalochordata</taxon>
        <taxon>Leptocardii</taxon>
        <taxon>Amphioxiformes</taxon>
        <taxon>Branchiostomatidae</taxon>
        <taxon>Branchiostoma</taxon>
    </lineage>
</organism>
<dbReference type="GeneID" id="109463328"/>
<dbReference type="InterPro" id="IPR032675">
    <property type="entry name" value="LRR_dom_sf"/>
</dbReference>
<dbReference type="SUPFAM" id="SSF52058">
    <property type="entry name" value="L domain-like"/>
    <property type="match status" value="1"/>
</dbReference>
<dbReference type="PANTHER" id="PTHR24369">
    <property type="entry name" value="ANTIGEN BSP, PUTATIVE-RELATED"/>
    <property type="match status" value="1"/>
</dbReference>